<reference evidence="4 5" key="1">
    <citation type="submission" date="2015-07" db="EMBL/GenBank/DDBJ databases">
        <title>The genome of Dufourea novaeangliae.</title>
        <authorList>
            <person name="Pan H."/>
            <person name="Kapheim K."/>
        </authorList>
    </citation>
    <scope>NUCLEOTIDE SEQUENCE [LARGE SCALE GENOMIC DNA]</scope>
    <source>
        <strain evidence="4">0120121106</strain>
        <tissue evidence="4">Whole body</tissue>
    </source>
</reference>
<evidence type="ECO:0000313" key="4">
    <source>
        <dbReference type="EMBL" id="KZC14887.1"/>
    </source>
</evidence>
<proteinExistence type="inferred from homology"/>
<feature type="domain" description="Timeless C-terminal" evidence="3">
    <location>
        <begin position="193"/>
        <end position="276"/>
    </location>
</feature>
<dbReference type="AlphaFoldDB" id="A0A154PSZ7"/>
<dbReference type="GO" id="GO:0000076">
    <property type="term" value="P:DNA replication checkpoint signaling"/>
    <property type="evidence" value="ECO:0007669"/>
    <property type="project" value="TreeGrafter"/>
</dbReference>
<dbReference type="GO" id="GO:0006281">
    <property type="term" value="P:DNA repair"/>
    <property type="evidence" value="ECO:0007669"/>
    <property type="project" value="TreeGrafter"/>
</dbReference>
<evidence type="ECO:0000313" key="5">
    <source>
        <dbReference type="Proteomes" id="UP000076502"/>
    </source>
</evidence>
<gene>
    <name evidence="4" type="ORF">WN55_07438</name>
</gene>
<feature type="compositionally biased region" description="Low complexity" evidence="2">
    <location>
        <begin position="347"/>
        <end position="360"/>
    </location>
</feature>
<feature type="region of interest" description="Disordered" evidence="2">
    <location>
        <begin position="325"/>
        <end position="492"/>
    </location>
</feature>
<organism evidence="4 5">
    <name type="scientific">Dufourea novaeangliae</name>
    <name type="common">Sweat bee</name>
    <dbReference type="NCBI Taxonomy" id="178035"/>
    <lineage>
        <taxon>Eukaryota</taxon>
        <taxon>Metazoa</taxon>
        <taxon>Ecdysozoa</taxon>
        <taxon>Arthropoda</taxon>
        <taxon>Hexapoda</taxon>
        <taxon>Insecta</taxon>
        <taxon>Pterygota</taxon>
        <taxon>Neoptera</taxon>
        <taxon>Endopterygota</taxon>
        <taxon>Hymenoptera</taxon>
        <taxon>Apocrita</taxon>
        <taxon>Aculeata</taxon>
        <taxon>Apoidea</taxon>
        <taxon>Anthophila</taxon>
        <taxon>Halictidae</taxon>
        <taxon>Rophitinae</taxon>
        <taxon>Dufourea</taxon>
    </lineage>
</organism>
<evidence type="ECO:0000256" key="1">
    <source>
        <dbReference type="ARBA" id="ARBA00008174"/>
    </source>
</evidence>
<sequence>MDGGMHPLLHQERELIAPTPLIPAGANSAFLGVIDSLTDSYTQISGRSYPLRAVRNEIQKRLPKEWSEEEIAQLAELWELRKEDDDPVDMIYNGLTITRPKPKIKEKLLELGLVTDRKELRKKRSRKSNQGKSSWEAQSVSNSDENESSDEEAGKSSRRSSQAPNKLTNRKTKKCRKKEPTVVYTDAQLSGLMKDVIEKNMELALVWIQESLQDILDDPDEESTEGIPLVPLTDYSSAAMDSPSFQKLLRAMGFTPPVNEQESYWRIPANMLTSMIQKRCNLIDAVLAGNFVVEESTPRKIKIDDDRNSESEDDVDILEHIKKYFASKEPEPSPSASSKSDVKINIKAKSSKSSKVPTKSMQRIKVESDGEEIANSRTVDVPKNSKKGKGKSNSRVKLLADSSDSEHETETNVDNVQVDEGKRNRSDSSENENETTKKRRLLDSEEGGPLTSQNTEVKRTRLIISDDEEEPTKKIRNQPGSSRAIIISDDED</sequence>
<feature type="compositionally biased region" description="Basic residues" evidence="2">
    <location>
        <begin position="120"/>
        <end position="129"/>
    </location>
</feature>
<name>A0A154PSZ7_DUFNO</name>
<keyword evidence="5" id="KW-1185">Reference proteome</keyword>
<accession>A0A154PSZ7</accession>
<feature type="compositionally biased region" description="Basic and acidic residues" evidence="2">
    <location>
        <begin position="419"/>
        <end position="428"/>
    </location>
</feature>
<dbReference type="Pfam" id="PF05029">
    <property type="entry name" value="TIMELESS_C"/>
    <property type="match status" value="1"/>
</dbReference>
<protein>
    <submittedName>
        <fullName evidence="4">Protein timeless like protein</fullName>
    </submittedName>
</protein>
<dbReference type="InterPro" id="IPR044998">
    <property type="entry name" value="Timeless"/>
</dbReference>
<feature type="compositionally biased region" description="Basic residues" evidence="2">
    <location>
        <begin position="168"/>
        <end position="177"/>
    </location>
</feature>
<evidence type="ECO:0000256" key="2">
    <source>
        <dbReference type="SAM" id="MobiDB-lite"/>
    </source>
</evidence>
<dbReference type="GO" id="GO:0043111">
    <property type="term" value="P:replication fork arrest"/>
    <property type="evidence" value="ECO:0007669"/>
    <property type="project" value="TreeGrafter"/>
</dbReference>
<feature type="region of interest" description="Disordered" evidence="2">
    <location>
        <begin position="120"/>
        <end position="179"/>
    </location>
</feature>
<evidence type="ECO:0000259" key="3">
    <source>
        <dbReference type="Pfam" id="PF05029"/>
    </source>
</evidence>
<dbReference type="EMBL" id="KQ435143">
    <property type="protein sequence ID" value="KZC14887.1"/>
    <property type="molecule type" value="Genomic_DNA"/>
</dbReference>
<comment type="similarity">
    <text evidence="1">Belongs to the timeless family.</text>
</comment>
<feature type="compositionally biased region" description="Polar residues" evidence="2">
    <location>
        <begin position="130"/>
        <end position="140"/>
    </location>
</feature>
<dbReference type="GO" id="GO:0009649">
    <property type="term" value="P:entrainment of circadian clock"/>
    <property type="evidence" value="ECO:0007669"/>
    <property type="project" value="TreeGrafter"/>
</dbReference>
<dbReference type="Proteomes" id="UP000076502">
    <property type="component" value="Unassembled WGS sequence"/>
</dbReference>
<dbReference type="GO" id="GO:0031298">
    <property type="term" value="C:replication fork protection complex"/>
    <property type="evidence" value="ECO:0007669"/>
    <property type="project" value="TreeGrafter"/>
</dbReference>
<dbReference type="InterPro" id="IPR007725">
    <property type="entry name" value="TIMELESS_C"/>
</dbReference>
<dbReference type="GO" id="GO:0003677">
    <property type="term" value="F:DNA binding"/>
    <property type="evidence" value="ECO:0007669"/>
    <property type="project" value="TreeGrafter"/>
</dbReference>
<dbReference type="PANTHER" id="PTHR22940:SF4">
    <property type="entry name" value="PROTEIN TIMELESS HOMOLOG"/>
    <property type="match status" value="1"/>
</dbReference>
<dbReference type="PANTHER" id="PTHR22940">
    <property type="entry name" value="TIMEOUT/TIMELESS-2"/>
    <property type="match status" value="1"/>
</dbReference>
<feature type="compositionally biased region" description="Basic residues" evidence="2">
    <location>
        <begin position="384"/>
        <end position="394"/>
    </location>
</feature>
<dbReference type="STRING" id="178035.A0A154PSZ7"/>